<dbReference type="EMBL" id="JBHTGL010000008">
    <property type="protein sequence ID" value="MFD0622674.1"/>
    <property type="molecule type" value="Genomic_DNA"/>
</dbReference>
<dbReference type="Proteomes" id="UP001596915">
    <property type="component" value="Unassembled WGS sequence"/>
</dbReference>
<evidence type="ECO:0000313" key="1">
    <source>
        <dbReference type="EMBL" id="MFD0622674.1"/>
    </source>
</evidence>
<comment type="caution">
    <text evidence="1">The sequence shown here is derived from an EMBL/GenBank/DDBJ whole genome shotgun (WGS) entry which is preliminary data.</text>
</comment>
<proteinExistence type="predicted"/>
<reference evidence="2" key="1">
    <citation type="journal article" date="2019" name="Int. J. Syst. Evol. Microbiol.">
        <title>The Global Catalogue of Microorganisms (GCM) 10K type strain sequencing project: providing services to taxonomists for standard genome sequencing and annotation.</title>
        <authorList>
            <consortium name="The Broad Institute Genomics Platform"/>
            <consortium name="The Broad Institute Genome Sequencing Center for Infectious Disease"/>
            <person name="Wu L."/>
            <person name="Ma J."/>
        </authorList>
    </citation>
    <scope>NUCLEOTIDE SEQUENCE [LARGE SCALE GENOMIC DNA]</scope>
    <source>
        <strain evidence="2">JCM 12607</strain>
    </source>
</reference>
<name>A0ABW2WMR6_9ACTN</name>
<accession>A0ABW2WMR6</accession>
<keyword evidence="2" id="KW-1185">Reference proteome</keyword>
<organism evidence="1 2">
    <name type="scientific">Streptomyces sanglieri</name>
    <dbReference type="NCBI Taxonomy" id="193460"/>
    <lineage>
        <taxon>Bacteria</taxon>
        <taxon>Bacillati</taxon>
        <taxon>Actinomycetota</taxon>
        <taxon>Actinomycetes</taxon>
        <taxon>Kitasatosporales</taxon>
        <taxon>Streptomycetaceae</taxon>
        <taxon>Streptomyces</taxon>
    </lineage>
</organism>
<protein>
    <submittedName>
        <fullName evidence="1">Uncharacterized protein</fullName>
    </submittedName>
</protein>
<evidence type="ECO:0000313" key="2">
    <source>
        <dbReference type="Proteomes" id="UP001596915"/>
    </source>
</evidence>
<gene>
    <name evidence="1" type="ORF">ACFQ2K_07365</name>
</gene>
<sequence>MGAQSVVYIPGKDITSGSCKGWLNRRTSDGYVQALVQSWGARCAMWLERADTYPHYKQISKVYEAQLNKRSTGFHWNGRGAGARVCIVNRTLGQTTPYCGNIAW</sequence>